<evidence type="ECO:0000313" key="2">
    <source>
        <dbReference type="EMBL" id="EDO02073.1"/>
    </source>
</evidence>
<dbReference type="Gene3D" id="3.40.50.300">
    <property type="entry name" value="P-loop containing nucleotide triphosphate hydrolases"/>
    <property type="match status" value="1"/>
</dbReference>
<dbReference type="PANTHER" id="PTHR10026">
    <property type="entry name" value="CYCLIN"/>
    <property type="match status" value="1"/>
</dbReference>
<evidence type="ECO:0000256" key="1">
    <source>
        <dbReference type="SAM" id="MobiDB-lite"/>
    </source>
</evidence>
<dbReference type="STRING" id="665079.A7EGV7"/>
<evidence type="ECO:0000313" key="3">
    <source>
        <dbReference type="Proteomes" id="UP000001312"/>
    </source>
</evidence>
<organism evidence="2 3">
    <name type="scientific">Sclerotinia sclerotiorum (strain ATCC 18683 / 1980 / Ss-1)</name>
    <name type="common">White mold</name>
    <name type="synonym">Whetzelinia sclerotiorum</name>
    <dbReference type="NCBI Taxonomy" id="665079"/>
    <lineage>
        <taxon>Eukaryota</taxon>
        <taxon>Fungi</taxon>
        <taxon>Dikarya</taxon>
        <taxon>Ascomycota</taxon>
        <taxon>Pezizomycotina</taxon>
        <taxon>Leotiomycetes</taxon>
        <taxon>Helotiales</taxon>
        <taxon>Sclerotiniaceae</taxon>
        <taxon>Sclerotinia</taxon>
    </lineage>
</organism>
<feature type="region of interest" description="Disordered" evidence="1">
    <location>
        <begin position="1"/>
        <end position="26"/>
    </location>
</feature>
<dbReference type="AlphaFoldDB" id="A7EGV7"/>
<dbReference type="GeneID" id="5490877"/>
<accession>A7EGV7</accession>
<feature type="compositionally biased region" description="Basic and acidic residues" evidence="1">
    <location>
        <begin position="698"/>
        <end position="717"/>
    </location>
</feature>
<dbReference type="InterPro" id="IPR043198">
    <property type="entry name" value="Cyclin/Ssn8"/>
</dbReference>
<dbReference type="EMBL" id="CH476625">
    <property type="protein sequence ID" value="EDO02073.1"/>
    <property type="molecule type" value="Genomic_DNA"/>
</dbReference>
<name>A7EGV7_SCLS1</name>
<dbReference type="SUPFAM" id="SSF47954">
    <property type="entry name" value="Cyclin-like"/>
    <property type="match status" value="2"/>
</dbReference>
<proteinExistence type="predicted"/>
<dbReference type="KEGG" id="ssl:SS1G_04549"/>
<dbReference type="SUPFAM" id="SSF52540">
    <property type="entry name" value="P-loop containing nucleoside triphosphate hydrolases"/>
    <property type="match status" value="1"/>
</dbReference>
<dbReference type="InterPro" id="IPR036915">
    <property type="entry name" value="Cyclin-like_sf"/>
</dbReference>
<sequence length="717" mass="81019">MEHLGFSSTNLPFHHPRQPQKNSSSVTVLKRLDNRKLHKIKKAEDINHSAPRVLTVAISGCTSSGKTTLALLLSEIFSTFSATNKSTENSSPHESAKDNLDNSQAIIPFTTTIHQDSFFIPKAHCPFVQFNSTNNDKNFIKKSIIERDEKPVYTYSGTGAIGEGIVQVVGPNTDCMEAVDFANLLREVQATQIKKAEPEKITRFKEDADKKKLVEQYSRVITSMRKKIKEHSALTTIKHSSRYEGNVLGNINGWVFVEGFLLFGKPMPPKHGDVEFLENTGELSAEVPEDLQMIAKEDFTFKEKEVTRMKKERILSKEALMEEFDIRLFLPTSKDVAKQRRMSRFPYVDFPAGGRHPGQMWKSEGYFDEVVWKGYEDSFGWLLKETGKEYINGVFVRTTVDDTVENTVEWAVDIILDFLTSREMNQEGFSDSIRFYTARLTQAAGILLRLPQDITAQANVLLYRYWLVDDLMQYEFSDVSAATLYLTAKVSASPRSFRSITNVYAYLLSQSASLTTSQISENDPSSYYLSESAYVTYRTRLLNIEGQILNALGFNTHVALPHPLAITYLQTLDVFSSAHKSGSGKEVAKKTIKYLNTAFLSPQMLYLTHQPCALAVAAIYLAAKEEGVKMPEDEWWEVFDVEREELGFLVVGMRSLEGVARKGKEIFGQKVMVSRHDITEELGNRGLGPTNGTSNGHKKVEEEDEMTRLMDEKMENS</sequence>
<keyword evidence="3" id="KW-1185">Reference proteome</keyword>
<feature type="region of interest" description="Disordered" evidence="1">
    <location>
        <begin position="681"/>
        <end position="717"/>
    </location>
</feature>
<evidence type="ECO:0008006" key="4">
    <source>
        <dbReference type="Google" id="ProtNLM"/>
    </source>
</evidence>
<dbReference type="InParanoid" id="A7EGV7"/>
<dbReference type="InterPro" id="IPR027417">
    <property type="entry name" value="P-loop_NTPase"/>
</dbReference>
<dbReference type="Gene3D" id="1.10.472.10">
    <property type="entry name" value="Cyclin-like"/>
    <property type="match status" value="2"/>
</dbReference>
<dbReference type="GO" id="GO:0016538">
    <property type="term" value="F:cyclin-dependent protein serine/threonine kinase regulator activity"/>
    <property type="evidence" value="ECO:0000318"/>
    <property type="project" value="GO_Central"/>
</dbReference>
<dbReference type="eggNOG" id="KOG0835">
    <property type="taxonomic scope" value="Eukaryota"/>
</dbReference>
<protein>
    <recommendedName>
        <fullName evidence="4">Cyclin N-terminal domain-containing protein</fullName>
    </recommendedName>
</protein>
<dbReference type="HOGENOM" id="CLU_385502_0_0_1"/>
<dbReference type="RefSeq" id="XP_001594741.1">
    <property type="nucleotide sequence ID" value="XM_001594691.1"/>
</dbReference>
<gene>
    <name evidence="2" type="ORF">SS1G_04549</name>
</gene>
<reference evidence="3" key="1">
    <citation type="journal article" date="2011" name="PLoS Genet.">
        <title>Genomic analysis of the necrotrophic fungal pathogens Sclerotinia sclerotiorum and Botrytis cinerea.</title>
        <authorList>
            <person name="Amselem J."/>
            <person name="Cuomo C.A."/>
            <person name="van Kan J.A."/>
            <person name="Viaud M."/>
            <person name="Benito E.P."/>
            <person name="Couloux A."/>
            <person name="Coutinho P.M."/>
            <person name="de Vries R.P."/>
            <person name="Dyer P.S."/>
            <person name="Fillinger S."/>
            <person name="Fournier E."/>
            <person name="Gout L."/>
            <person name="Hahn M."/>
            <person name="Kohn L."/>
            <person name="Lapalu N."/>
            <person name="Plummer K.M."/>
            <person name="Pradier J.M."/>
            <person name="Quevillon E."/>
            <person name="Sharon A."/>
            <person name="Simon A."/>
            <person name="ten Have A."/>
            <person name="Tudzynski B."/>
            <person name="Tudzynski P."/>
            <person name="Wincker P."/>
            <person name="Andrew M."/>
            <person name="Anthouard V."/>
            <person name="Beever R.E."/>
            <person name="Beffa R."/>
            <person name="Benoit I."/>
            <person name="Bouzid O."/>
            <person name="Brault B."/>
            <person name="Chen Z."/>
            <person name="Choquer M."/>
            <person name="Collemare J."/>
            <person name="Cotton P."/>
            <person name="Danchin E.G."/>
            <person name="Da Silva C."/>
            <person name="Gautier A."/>
            <person name="Giraud C."/>
            <person name="Giraud T."/>
            <person name="Gonzalez C."/>
            <person name="Grossetete S."/>
            <person name="Guldener U."/>
            <person name="Henrissat B."/>
            <person name="Howlett B.J."/>
            <person name="Kodira C."/>
            <person name="Kretschmer M."/>
            <person name="Lappartient A."/>
            <person name="Leroch M."/>
            <person name="Levis C."/>
            <person name="Mauceli E."/>
            <person name="Neuveglise C."/>
            <person name="Oeser B."/>
            <person name="Pearson M."/>
            <person name="Poulain J."/>
            <person name="Poussereau N."/>
            <person name="Quesneville H."/>
            <person name="Rascle C."/>
            <person name="Schumacher J."/>
            <person name="Segurens B."/>
            <person name="Sexton A."/>
            <person name="Silva E."/>
            <person name="Sirven C."/>
            <person name="Soanes D.M."/>
            <person name="Talbot N.J."/>
            <person name="Templeton M."/>
            <person name="Yandava C."/>
            <person name="Yarden O."/>
            <person name="Zeng Q."/>
            <person name="Rollins J.A."/>
            <person name="Lebrun M.H."/>
            <person name="Dickman M."/>
        </authorList>
    </citation>
    <scope>NUCLEOTIDE SEQUENCE [LARGE SCALE GENOMIC DNA]</scope>
    <source>
        <strain evidence="3">ATCC 18683 / 1980 / Ss-1</strain>
    </source>
</reference>
<dbReference type="FunFam" id="1.10.472.10:FF:000086">
    <property type="entry name" value="Cyclin domain protein"/>
    <property type="match status" value="1"/>
</dbReference>
<dbReference type="GO" id="GO:0006357">
    <property type="term" value="P:regulation of transcription by RNA polymerase II"/>
    <property type="evidence" value="ECO:0007669"/>
    <property type="project" value="InterPro"/>
</dbReference>
<feature type="compositionally biased region" description="Polar residues" evidence="1">
    <location>
        <begin position="1"/>
        <end position="11"/>
    </location>
</feature>
<dbReference type="Proteomes" id="UP000001312">
    <property type="component" value="Unassembled WGS sequence"/>
</dbReference>
<dbReference type="GO" id="GO:0005634">
    <property type="term" value="C:nucleus"/>
    <property type="evidence" value="ECO:0000318"/>
    <property type="project" value="GO_Central"/>
</dbReference>